<protein>
    <recommendedName>
        <fullName evidence="4">Flippase-like domain-containing protein</fullName>
    </recommendedName>
</protein>
<feature type="transmembrane region" description="Helical" evidence="1">
    <location>
        <begin position="29"/>
        <end position="46"/>
    </location>
</feature>
<sequence>MTEEKVTGLKKLGQTLHTHLQKPRVRQGLKLLQWLMTGLIFLYLIFRVEQIGWAEVRHALPAAPLFYLLFFVIYLCQPASELLIYRLIWNVGLWRCFPVFVRKKIFNTGVMGYSGEAYLCFWAIPRLELSQKEIFSTVKDNNILSALTSNSMTVFLLAIFFLTGQIKVITNADPSVTSYLILAAVITVILVPVVIRFRRHILALPPVIVRKVLTIHISRLLLVLGLQILQWNVVLPEVPVTTWVLLITAQMVLTRIPFLPNSELIFLGVCLSMTGFVNAPEARVAGMFVAAGALTQGLHLLLYALTSFGNFRPVALPQQS</sequence>
<dbReference type="EMBL" id="VFIY01000005">
    <property type="protein sequence ID" value="TPD61450.1"/>
    <property type="molecule type" value="Genomic_DNA"/>
</dbReference>
<keyword evidence="3" id="KW-1185">Reference proteome</keyword>
<keyword evidence="1" id="KW-0472">Membrane</keyword>
<organism evidence="2 3">
    <name type="scientific">Emcibacter nanhaiensis</name>
    <dbReference type="NCBI Taxonomy" id="1505037"/>
    <lineage>
        <taxon>Bacteria</taxon>
        <taxon>Pseudomonadati</taxon>
        <taxon>Pseudomonadota</taxon>
        <taxon>Alphaproteobacteria</taxon>
        <taxon>Emcibacterales</taxon>
        <taxon>Emcibacteraceae</taxon>
        <taxon>Emcibacter</taxon>
    </lineage>
</organism>
<evidence type="ECO:0000313" key="3">
    <source>
        <dbReference type="Proteomes" id="UP000319148"/>
    </source>
</evidence>
<feature type="transmembrane region" description="Helical" evidence="1">
    <location>
        <begin position="66"/>
        <end position="85"/>
    </location>
</feature>
<dbReference type="Proteomes" id="UP000319148">
    <property type="component" value="Unassembled WGS sequence"/>
</dbReference>
<keyword evidence="1" id="KW-1133">Transmembrane helix</keyword>
<reference evidence="3" key="1">
    <citation type="submission" date="2019-06" db="EMBL/GenBank/DDBJ databases">
        <title>The complete genome of Emcibacter congregatus ZYLT.</title>
        <authorList>
            <person name="Zhao Z."/>
        </authorList>
    </citation>
    <scope>NUCLEOTIDE SEQUENCE [LARGE SCALE GENOMIC DNA]</scope>
    <source>
        <strain evidence="3">MCCC 1A06723</strain>
    </source>
</reference>
<dbReference type="OrthoDB" id="7184927at2"/>
<evidence type="ECO:0000256" key="1">
    <source>
        <dbReference type="SAM" id="Phobius"/>
    </source>
</evidence>
<dbReference type="RefSeq" id="WP_139938803.1">
    <property type="nucleotide sequence ID" value="NZ_JBHSYP010000003.1"/>
</dbReference>
<gene>
    <name evidence="2" type="ORF">FIV46_04365</name>
</gene>
<evidence type="ECO:0000313" key="2">
    <source>
        <dbReference type="EMBL" id="TPD61450.1"/>
    </source>
</evidence>
<dbReference type="AlphaFoldDB" id="A0A501PLQ7"/>
<keyword evidence="1" id="KW-0812">Transmembrane</keyword>
<name>A0A501PLQ7_9PROT</name>
<evidence type="ECO:0008006" key="4">
    <source>
        <dbReference type="Google" id="ProtNLM"/>
    </source>
</evidence>
<feature type="transmembrane region" description="Helical" evidence="1">
    <location>
        <begin position="176"/>
        <end position="195"/>
    </location>
</feature>
<feature type="transmembrane region" description="Helical" evidence="1">
    <location>
        <begin position="144"/>
        <end position="164"/>
    </location>
</feature>
<comment type="caution">
    <text evidence="2">The sequence shown here is derived from an EMBL/GenBank/DDBJ whole genome shotgun (WGS) entry which is preliminary data.</text>
</comment>
<accession>A0A501PLQ7</accession>
<feature type="transmembrane region" description="Helical" evidence="1">
    <location>
        <begin position="105"/>
        <end position="124"/>
    </location>
</feature>
<proteinExistence type="predicted"/>